<reference evidence="3 5" key="1">
    <citation type="journal article" date="2020" name="Stud. Mycol.">
        <title>101 Dothideomycetes genomes: a test case for predicting lifestyles and emergence of pathogens.</title>
        <authorList>
            <person name="Haridas S."/>
            <person name="Albert R."/>
            <person name="Binder M."/>
            <person name="Bloem J."/>
            <person name="Labutti K."/>
            <person name="Salamov A."/>
            <person name="Andreopoulos B."/>
            <person name="Baker S."/>
            <person name="Barry K."/>
            <person name="Bills G."/>
            <person name="Bluhm B."/>
            <person name="Cannon C."/>
            <person name="Castanera R."/>
            <person name="Culley D."/>
            <person name="Daum C."/>
            <person name="Ezra D."/>
            <person name="Gonzalez J."/>
            <person name="Henrissat B."/>
            <person name="Kuo A."/>
            <person name="Liang C."/>
            <person name="Lipzen A."/>
            <person name="Lutzoni F."/>
            <person name="Magnuson J."/>
            <person name="Mondo S."/>
            <person name="Nolan M."/>
            <person name="Ohm R."/>
            <person name="Pangilinan J."/>
            <person name="Park H.-J."/>
            <person name="Ramirez L."/>
            <person name="Alfaro M."/>
            <person name="Sun H."/>
            <person name="Tritt A."/>
            <person name="Yoshinaga Y."/>
            <person name="Zwiers L.-H."/>
            <person name="Turgeon B."/>
            <person name="Goodwin S."/>
            <person name="Spatafora J."/>
            <person name="Crous P."/>
            <person name="Grigoriev I."/>
        </authorList>
    </citation>
    <scope>NUCLEOTIDE SEQUENCE</scope>
    <source>
        <strain evidence="3 5">CBS 304.34</strain>
    </source>
</reference>
<evidence type="ECO:0000256" key="1">
    <source>
        <dbReference type="SAM" id="MobiDB-lite"/>
    </source>
</evidence>
<organism evidence="3">
    <name type="scientific">Mytilinidion resinicola</name>
    <dbReference type="NCBI Taxonomy" id="574789"/>
    <lineage>
        <taxon>Eukaryota</taxon>
        <taxon>Fungi</taxon>
        <taxon>Dikarya</taxon>
        <taxon>Ascomycota</taxon>
        <taxon>Pezizomycotina</taxon>
        <taxon>Dothideomycetes</taxon>
        <taxon>Pleosporomycetidae</taxon>
        <taxon>Mytilinidiales</taxon>
        <taxon>Mytilinidiaceae</taxon>
        <taxon>Mytilinidion</taxon>
    </lineage>
</organism>
<feature type="signal peptide" evidence="2">
    <location>
        <begin position="1"/>
        <end position="28"/>
    </location>
</feature>
<feature type="region of interest" description="Disordered" evidence="1">
    <location>
        <begin position="54"/>
        <end position="73"/>
    </location>
</feature>
<keyword evidence="4" id="KW-1185">Reference proteome</keyword>
<dbReference type="GeneID" id="54454146"/>
<dbReference type="EMBL" id="MU003722">
    <property type="protein sequence ID" value="KAF2802644.1"/>
    <property type="molecule type" value="Genomic_DNA"/>
</dbReference>
<feature type="chain" id="PRO_5044628833" evidence="2">
    <location>
        <begin position="29"/>
        <end position="73"/>
    </location>
</feature>
<sequence>MRWLTRAVMQAWARCLFLLVPSLRCSTAALSAVPCEAGASQRRGERWVAAMQRESGLPGLGERGWSKSFTQSK</sequence>
<protein>
    <submittedName>
        <fullName evidence="3 5">Uncharacterized protein</fullName>
    </submittedName>
</protein>
<proteinExistence type="predicted"/>
<dbReference type="RefSeq" id="XP_033569608.1">
    <property type="nucleotide sequence ID" value="XM_033713253.1"/>
</dbReference>
<name>A0A6A6Y3P3_9PEZI</name>
<dbReference type="AlphaFoldDB" id="A0A6A6Y3P3"/>
<keyword evidence="2" id="KW-0732">Signal</keyword>
<evidence type="ECO:0000313" key="5">
    <source>
        <dbReference type="RefSeq" id="XP_033569608.1"/>
    </source>
</evidence>
<reference evidence="5" key="2">
    <citation type="submission" date="2020-04" db="EMBL/GenBank/DDBJ databases">
        <authorList>
            <consortium name="NCBI Genome Project"/>
        </authorList>
    </citation>
    <scope>NUCLEOTIDE SEQUENCE</scope>
    <source>
        <strain evidence="5">CBS 304.34</strain>
    </source>
</reference>
<evidence type="ECO:0000256" key="2">
    <source>
        <dbReference type="SAM" id="SignalP"/>
    </source>
</evidence>
<gene>
    <name evidence="3 5" type="ORF">BDZ99DRAFT_201499</name>
</gene>
<evidence type="ECO:0000313" key="3">
    <source>
        <dbReference type="EMBL" id="KAF2802644.1"/>
    </source>
</evidence>
<accession>A0A6A6Y3P3</accession>
<dbReference type="Proteomes" id="UP000504636">
    <property type="component" value="Unplaced"/>
</dbReference>
<evidence type="ECO:0000313" key="4">
    <source>
        <dbReference type="Proteomes" id="UP000504636"/>
    </source>
</evidence>
<reference evidence="5" key="3">
    <citation type="submission" date="2025-04" db="UniProtKB">
        <authorList>
            <consortium name="RefSeq"/>
        </authorList>
    </citation>
    <scope>IDENTIFICATION</scope>
    <source>
        <strain evidence="5">CBS 304.34</strain>
    </source>
</reference>